<dbReference type="EMBL" id="BMEG01000003">
    <property type="protein sequence ID" value="GGD69272.1"/>
    <property type="molecule type" value="Genomic_DNA"/>
</dbReference>
<reference evidence="8" key="3">
    <citation type="journal article" date="2019" name="Int. J. Syst. Evol. Microbiol.">
        <title>The Global Catalogue of Microorganisms (GCM) 10K type strain sequencing project: providing services to taxonomists for standard genome sequencing and annotation.</title>
        <authorList>
            <consortium name="The Broad Institute Genomics Platform"/>
            <consortium name="The Broad Institute Genome Sequencing Center for Infectious Disease"/>
            <person name="Wu L."/>
            <person name="Ma J."/>
        </authorList>
    </citation>
    <scope>NUCLEOTIDE SEQUENCE [LARGE SCALE GENOMIC DNA]</scope>
    <source>
        <strain evidence="8">CGMCC 1.11013</strain>
    </source>
</reference>
<sequence length="223" mass="24872">MSRASDVPLIGFDLDGTLITCRAKQLSALREALQVCAVEYDSDDALWQLKRDGATTIDALVATGLDEARARAVSQAWVERVETWPHMQRDELFASVVPLLERLKPKSRMLLLSARREPELFHRQVADLGIARFFDFVEVVKSGKEAAQRKALRLRAHGAMCYVGDTESDMDAAEQAGVPIFVVSTGQRSRSFLERAAARRQAAMPIFEELAGAIHEVEREFLS</sequence>
<evidence type="ECO:0000256" key="1">
    <source>
        <dbReference type="ARBA" id="ARBA00000830"/>
    </source>
</evidence>
<dbReference type="Proteomes" id="UP000027439">
    <property type="component" value="Unassembled WGS sequence"/>
</dbReference>
<name>A0A069PJH7_9BURK</name>
<dbReference type="OrthoDB" id="8480872at2"/>
<evidence type="ECO:0000313" key="7">
    <source>
        <dbReference type="Proteomes" id="UP000027439"/>
    </source>
</evidence>
<dbReference type="Proteomes" id="UP000597138">
    <property type="component" value="Unassembled WGS sequence"/>
</dbReference>
<dbReference type="SUPFAM" id="SSF56784">
    <property type="entry name" value="HAD-like"/>
    <property type="match status" value="1"/>
</dbReference>
<evidence type="ECO:0000313" key="6">
    <source>
        <dbReference type="EMBL" id="KDR37486.1"/>
    </source>
</evidence>
<accession>A0A069PJH7</accession>
<organism evidence="6 7">
    <name type="scientific">Caballeronia grimmiae</name>
    <dbReference type="NCBI Taxonomy" id="1071679"/>
    <lineage>
        <taxon>Bacteria</taxon>
        <taxon>Pseudomonadati</taxon>
        <taxon>Pseudomonadota</taxon>
        <taxon>Betaproteobacteria</taxon>
        <taxon>Burkholderiales</taxon>
        <taxon>Burkholderiaceae</taxon>
        <taxon>Caballeronia</taxon>
    </lineage>
</organism>
<dbReference type="AlphaFoldDB" id="A0A069PJH7"/>
<evidence type="ECO:0000313" key="8">
    <source>
        <dbReference type="Proteomes" id="UP000597138"/>
    </source>
</evidence>
<evidence type="ECO:0000256" key="4">
    <source>
        <dbReference type="ARBA" id="ARBA00013078"/>
    </source>
</evidence>
<proteinExistence type="inferred from homology"/>
<dbReference type="STRING" id="1071679.BG57_02245"/>
<dbReference type="Pfam" id="PF00702">
    <property type="entry name" value="Hydrolase"/>
    <property type="match status" value="1"/>
</dbReference>
<evidence type="ECO:0000313" key="5">
    <source>
        <dbReference type="EMBL" id="GGD69272.1"/>
    </source>
</evidence>
<dbReference type="GO" id="GO:0005829">
    <property type="term" value="C:cytosol"/>
    <property type="evidence" value="ECO:0007669"/>
    <property type="project" value="TreeGrafter"/>
</dbReference>
<dbReference type="Gene3D" id="1.10.150.240">
    <property type="entry name" value="Putative phosphatase, domain 2"/>
    <property type="match status" value="1"/>
</dbReference>
<dbReference type="EMBL" id="JFHE01000001">
    <property type="protein sequence ID" value="KDR37486.1"/>
    <property type="molecule type" value="Genomic_DNA"/>
</dbReference>
<protein>
    <recommendedName>
        <fullName evidence="4">phosphoglycolate phosphatase</fullName>
        <ecNumber evidence="4">3.1.3.18</ecNumber>
    </recommendedName>
</protein>
<dbReference type="GO" id="GO:0008967">
    <property type="term" value="F:phosphoglycolate phosphatase activity"/>
    <property type="evidence" value="ECO:0007669"/>
    <property type="project" value="UniProtKB-EC"/>
</dbReference>
<reference evidence="5" key="1">
    <citation type="journal article" date="2014" name="Int. J. Syst. Evol. Microbiol.">
        <title>Complete genome of a new Firmicutes species belonging to the dominant human colonic microbiota ('Ruminococcus bicirculans') reveals two chromosomes and a selective capacity to utilize plant glucans.</title>
        <authorList>
            <consortium name="NISC Comparative Sequencing Program"/>
            <person name="Wegmann U."/>
            <person name="Louis P."/>
            <person name="Goesmann A."/>
            <person name="Henrissat B."/>
            <person name="Duncan S.H."/>
            <person name="Flint H.J."/>
        </authorList>
    </citation>
    <scope>NUCLEOTIDE SEQUENCE</scope>
    <source>
        <strain evidence="5">CGMCC 1.11013</strain>
    </source>
</reference>
<reference evidence="6 7" key="2">
    <citation type="submission" date="2014-03" db="EMBL/GenBank/DDBJ databases">
        <title>Draft Genome Sequences of Four Burkholderia Strains.</title>
        <authorList>
            <person name="Liu X.Y."/>
            <person name="Li C.X."/>
            <person name="Xu J.H."/>
        </authorList>
    </citation>
    <scope>NUCLEOTIDE SEQUENCE [LARGE SCALE GENOMIC DNA]</scope>
    <source>
        <strain evidence="6 7">R27</strain>
    </source>
</reference>
<dbReference type="Gene3D" id="3.40.50.1000">
    <property type="entry name" value="HAD superfamily/HAD-like"/>
    <property type="match status" value="1"/>
</dbReference>
<comment type="caution">
    <text evidence="6">The sequence shown here is derived from an EMBL/GenBank/DDBJ whole genome shotgun (WGS) entry which is preliminary data.</text>
</comment>
<evidence type="ECO:0000256" key="2">
    <source>
        <dbReference type="ARBA" id="ARBA00004818"/>
    </source>
</evidence>
<dbReference type="SFLD" id="SFLDG01129">
    <property type="entry name" value="C1.5:_HAD__Beta-PGM__Phosphata"/>
    <property type="match status" value="1"/>
</dbReference>
<dbReference type="PANTHER" id="PTHR43434:SF1">
    <property type="entry name" value="PHOSPHOGLYCOLATE PHOSPHATASE"/>
    <property type="match status" value="1"/>
</dbReference>
<dbReference type="SFLD" id="SFLDS00003">
    <property type="entry name" value="Haloacid_Dehalogenase"/>
    <property type="match status" value="1"/>
</dbReference>
<dbReference type="GO" id="GO:0006281">
    <property type="term" value="P:DNA repair"/>
    <property type="evidence" value="ECO:0007669"/>
    <property type="project" value="TreeGrafter"/>
</dbReference>
<comment type="catalytic activity">
    <reaction evidence="1">
        <text>2-phosphoglycolate + H2O = glycolate + phosphate</text>
        <dbReference type="Rhea" id="RHEA:14369"/>
        <dbReference type="ChEBI" id="CHEBI:15377"/>
        <dbReference type="ChEBI" id="CHEBI:29805"/>
        <dbReference type="ChEBI" id="CHEBI:43474"/>
        <dbReference type="ChEBI" id="CHEBI:58033"/>
        <dbReference type="EC" id="3.1.3.18"/>
    </reaction>
</comment>
<dbReference type="InterPro" id="IPR023198">
    <property type="entry name" value="PGP-like_dom2"/>
</dbReference>
<dbReference type="EC" id="3.1.3.18" evidence="4"/>
<dbReference type="InterPro" id="IPR050155">
    <property type="entry name" value="HAD-like_hydrolase_sf"/>
</dbReference>
<dbReference type="RefSeq" id="WP_035959777.1">
    <property type="nucleotide sequence ID" value="NZ_BMEG01000003.1"/>
</dbReference>
<dbReference type="InterPro" id="IPR023214">
    <property type="entry name" value="HAD_sf"/>
</dbReference>
<comment type="pathway">
    <text evidence="2">Organic acid metabolism; glycolate biosynthesis; glycolate from 2-phosphoglycolate: step 1/1.</text>
</comment>
<comment type="similarity">
    <text evidence="3">Belongs to the HAD-like hydrolase superfamily. CbbY/CbbZ/Gph/YieH family.</text>
</comment>
<dbReference type="eggNOG" id="COG0546">
    <property type="taxonomic scope" value="Bacteria"/>
</dbReference>
<keyword evidence="8" id="KW-1185">Reference proteome</keyword>
<gene>
    <name evidence="6" type="ORF">BG57_02245</name>
    <name evidence="5" type="ORF">GCM10010985_24680</name>
</gene>
<evidence type="ECO:0000256" key="3">
    <source>
        <dbReference type="ARBA" id="ARBA00006171"/>
    </source>
</evidence>
<dbReference type="PANTHER" id="PTHR43434">
    <property type="entry name" value="PHOSPHOGLYCOLATE PHOSPHATASE"/>
    <property type="match status" value="1"/>
</dbReference>
<reference evidence="5" key="4">
    <citation type="submission" date="2024-05" db="EMBL/GenBank/DDBJ databases">
        <authorList>
            <person name="Sun Q."/>
            <person name="Zhou Y."/>
        </authorList>
    </citation>
    <scope>NUCLEOTIDE SEQUENCE</scope>
    <source>
        <strain evidence="5">CGMCC 1.11013</strain>
    </source>
</reference>
<dbReference type="InterPro" id="IPR036412">
    <property type="entry name" value="HAD-like_sf"/>
</dbReference>